<dbReference type="SUPFAM" id="SSF53613">
    <property type="entry name" value="Ribokinase-like"/>
    <property type="match status" value="1"/>
</dbReference>
<keyword evidence="9 12" id="KW-0460">Magnesium</keyword>
<feature type="binding site" evidence="12">
    <location>
        <position position="281"/>
    </location>
    <ligand>
        <name>K(+)</name>
        <dbReference type="ChEBI" id="CHEBI:29103"/>
    </ligand>
</feature>
<keyword evidence="11 12" id="KW-0119">Carbohydrate metabolism</keyword>
<comment type="function">
    <text evidence="12">Catalyzes the phosphorylation of ribose at O-5 in a reaction requiring ATP and magnesium. The resulting D-ribose-5-phosphate can then be used either for sythesis of nucleotides, histidine, and tryptophan, or as a component of the pentose phosphate pathway.</text>
</comment>
<keyword evidence="8 12" id="KW-0067">ATP-binding</keyword>
<dbReference type="PROSITE" id="PS00584">
    <property type="entry name" value="PFKB_KINASES_2"/>
    <property type="match status" value="1"/>
</dbReference>
<comment type="subcellular location">
    <subcellularLocation>
        <location evidence="12">Cytoplasm</location>
    </subcellularLocation>
</comment>
<dbReference type="UniPathway" id="UPA00916">
    <property type="reaction ID" value="UER00889"/>
</dbReference>
<comment type="activity regulation">
    <text evidence="12">Activated by a monovalent cation that binds near, but not in, the active site. The most likely occupant of the site in vivo is potassium. Ion binding induces a conformational change that may alter substrate affinity.</text>
</comment>
<dbReference type="InterPro" id="IPR002173">
    <property type="entry name" value="Carboh/pur_kinase_PfkB_CS"/>
</dbReference>
<keyword evidence="12" id="KW-0963">Cytoplasm</keyword>
<comment type="similarity">
    <text evidence="12">Belongs to the carbohydrate kinase PfkB family. Ribokinase subfamily.</text>
</comment>
<feature type="binding site" evidence="12">
    <location>
        <position position="244"/>
    </location>
    <ligand>
        <name>K(+)</name>
        <dbReference type="ChEBI" id="CHEBI:29103"/>
    </ligand>
</feature>
<evidence type="ECO:0000256" key="9">
    <source>
        <dbReference type="ARBA" id="ARBA00022842"/>
    </source>
</evidence>
<accession>A0A255GLG8</accession>
<dbReference type="GO" id="GO:0005829">
    <property type="term" value="C:cytosol"/>
    <property type="evidence" value="ECO:0007669"/>
    <property type="project" value="TreeGrafter"/>
</dbReference>
<organism evidence="14 15">
    <name type="scientific">Enemella evansiae</name>
    <dbReference type="NCBI Taxonomy" id="2016499"/>
    <lineage>
        <taxon>Bacteria</taxon>
        <taxon>Bacillati</taxon>
        <taxon>Actinomycetota</taxon>
        <taxon>Actinomycetes</taxon>
        <taxon>Propionibacteriales</taxon>
        <taxon>Propionibacteriaceae</taxon>
        <taxon>Enemella</taxon>
    </lineage>
</organism>
<dbReference type="EMBL" id="NMVO01000002">
    <property type="protein sequence ID" value="OYO16687.1"/>
    <property type="molecule type" value="Genomic_DNA"/>
</dbReference>
<evidence type="ECO:0000256" key="2">
    <source>
        <dbReference type="ARBA" id="ARBA00012035"/>
    </source>
</evidence>
<keyword evidence="10 12" id="KW-0630">Potassium</keyword>
<dbReference type="InterPro" id="IPR011611">
    <property type="entry name" value="PfkB_dom"/>
</dbReference>
<evidence type="ECO:0000259" key="13">
    <source>
        <dbReference type="Pfam" id="PF00294"/>
    </source>
</evidence>
<keyword evidence="5 12" id="KW-0479">Metal-binding</keyword>
<evidence type="ECO:0000256" key="11">
    <source>
        <dbReference type="ARBA" id="ARBA00023277"/>
    </source>
</evidence>
<dbReference type="PANTHER" id="PTHR10584:SF166">
    <property type="entry name" value="RIBOKINASE"/>
    <property type="match status" value="1"/>
</dbReference>
<dbReference type="Gene3D" id="3.40.1190.20">
    <property type="match status" value="1"/>
</dbReference>
<feature type="binding site" evidence="12">
    <location>
        <position position="184"/>
    </location>
    <ligand>
        <name>ATP</name>
        <dbReference type="ChEBI" id="CHEBI:30616"/>
    </ligand>
</feature>
<dbReference type="InterPro" id="IPR011877">
    <property type="entry name" value="Ribokinase"/>
</dbReference>
<dbReference type="RefSeq" id="WP_094404743.1">
    <property type="nucleotide sequence ID" value="NZ_NMVO01000002.1"/>
</dbReference>
<dbReference type="GO" id="GO:0019303">
    <property type="term" value="P:D-ribose catabolic process"/>
    <property type="evidence" value="ECO:0007669"/>
    <property type="project" value="UniProtKB-UniRule"/>
</dbReference>
<dbReference type="CDD" id="cd01174">
    <property type="entry name" value="ribokinase"/>
    <property type="match status" value="1"/>
</dbReference>
<name>A0A255GLG8_9ACTN</name>
<dbReference type="Proteomes" id="UP000215896">
    <property type="component" value="Unassembled WGS sequence"/>
</dbReference>
<feature type="binding site" evidence="12">
    <location>
        <position position="287"/>
    </location>
    <ligand>
        <name>K(+)</name>
        <dbReference type="ChEBI" id="CHEBI:29103"/>
    </ligand>
</feature>
<keyword evidence="4 12" id="KW-0808">Transferase</keyword>
<dbReference type="PRINTS" id="PR00990">
    <property type="entry name" value="RIBOKINASE"/>
</dbReference>
<feature type="binding site" evidence="12">
    <location>
        <position position="248"/>
    </location>
    <ligand>
        <name>substrate</name>
    </ligand>
</feature>
<evidence type="ECO:0000256" key="8">
    <source>
        <dbReference type="ARBA" id="ARBA00022840"/>
    </source>
</evidence>
<keyword evidence="7 12" id="KW-0418">Kinase</keyword>
<gene>
    <name evidence="12" type="primary">rbsK</name>
    <name evidence="14" type="ORF">CGZ94_03355</name>
</gene>
<feature type="binding site" evidence="12">
    <location>
        <begin position="216"/>
        <end position="221"/>
    </location>
    <ligand>
        <name>ATP</name>
        <dbReference type="ChEBI" id="CHEBI:30616"/>
    </ligand>
</feature>
<comment type="caution">
    <text evidence="12">Lacks conserved residue(s) required for the propagation of feature annotation.</text>
</comment>
<feature type="active site" description="Proton acceptor" evidence="12">
    <location>
        <position position="248"/>
    </location>
</feature>
<dbReference type="InterPro" id="IPR029056">
    <property type="entry name" value="Ribokinase-like"/>
</dbReference>
<comment type="subunit">
    <text evidence="12">Homodimer.</text>
</comment>
<protein>
    <recommendedName>
        <fullName evidence="3 12">Ribokinase</fullName>
        <shortName evidence="12">RK</shortName>
        <ecNumber evidence="2 12">2.7.1.15</ecNumber>
    </recommendedName>
</protein>
<dbReference type="OrthoDB" id="9775849at2"/>
<comment type="pathway">
    <text evidence="12">Carbohydrate metabolism; D-ribose degradation; D-ribose 5-phosphate from beta-D-ribopyranose: step 2/2.</text>
</comment>
<keyword evidence="6 12" id="KW-0547">Nucleotide-binding</keyword>
<dbReference type="GO" id="GO:0046872">
    <property type="term" value="F:metal ion binding"/>
    <property type="evidence" value="ECO:0007669"/>
    <property type="project" value="UniProtKB-KW"/>
</dbReference>
<sequence length="311" mass="32223">MARIAVVGSMNADLTVRTERLPRGGETVSGSELEINPGGKSSNQAAAAARLGGRVGLLGLVGDDPHGELLRAASERAGVEQRWIRSVAGVATGTAMIAVDDAGENFIIISPGANGKLAVEHVLEADELFADAAVLCLCLEVDQRVVLTAAQEASRRGVRVLLNLSPSAPVGPELLAATEVLLVNEHELADLVGEEAALERAAELLAGKDIRRAVITLGAEGALVIDGDRSEHVPSVRVRAVDSTGAGDAFTGALAYRLAEGDDLVEAARFAARVGAFATTRHGAQPSYPTPAELADFLAEQEKSGQEQSES</sequence>
<feature type="binding site" evidence="12">
    <location>
        <begin position="39"/>
        <end position="43"/>
    </location>
    <ligand>
        <name>substrate</name>
    </ligand>
</feature>
<evidence type="ECO:0000256" key="6">
    <source>
        <dbReference type="ARBA" id="ARBA00022741"/>
    </source>
</evidence>
<comment type="caution">
    <text evidence="14">The sequence shown here is derived from an EMBL/GenBank/DDBJ whole genome shotgun (WGS) entry which is preliminary data.</text>
</comment>
<evidence type="ECO:0000256" key="7">
    <source>
        <dbReference type="ARBA" id="ARBA00022777"/>
    </source>
</evidence>
<evidence type="ECO:0000256" key="5">
    <source>
        <dbReference type="ARBA" id="ARBA00022723"/>
    </source>
</evidence>
<comment type="similarity">
    <text evidence="1">Belongs to the carbohydrate kinase pfkB family.</text>
</comment>
<evidence type="ECO:0000256" key="12">
    <source>
        <dbReference type="HAMAP-Rule" id="MF_01987"/>
    </source>
</evidence>
<dbReference type="PANTHER" id="PTHR10584">
    <property type="entry name" value="SUGAR KINASE"/>
    <property type="match status" value="1"/>
</dbReference>
<feature type="binding site" evidence="12">
    <location>
        <position position="140"/>
    </location>
    <ligand>
        <name>substrate</name>
    </ligand>
</feature>
<reference evidence="14 15" key="1">
    <citation type="submission" date="2017-07" db="EMBL/GenBank/DDBJ databases">
        <title>Draft whole genome sequences of clinical Proprionibacteriaceae strains.</title>
        <authorList>
            <person name="Bernier A.-M."/>
            <person name="Bernard K."/>
            <person name="Domingo M.-C."/>
        </authorList>
    </citation>
    <scope>NUCLEOTIDE SEQUENCE [LARGE SCALE GENOMIC DNA]</scope>
    <source>
        <strain evidence="14 15">NML 030167</strain>
    </source>
</reference>
<feature type="binding site" evidence="12">
    <location>
        <begin position="11"/>
        <end position="13"/>
    </location>
    <ligand>
        <name>substrate</name>
    </ligand>
</feature>
<dbReference type="HAMAP" id="MF_01987">
    <property type="entry name" value="Ribokinase"/>
    <property type="match status" value="1"/>
</dbReference>
<evidence type="ECO:0000313" key="15">
    <source>
        <dbReference type="Proteomes" id="UP000215896"/>
    </source>
</evidence>
<evidence type="ECO:0000256" key="4">
    <source>
        <dbReference type="ARBA" id="ARBA00022679"/>
    </source>
</evidence>
<feature type="binding site" evidence="12">
    <location>
        <begin position="247"/>
        <end position="248"/>
    </location>
    <ligand>
        <name>ATP</name>
        <dbReference type="ChEBI" id="CHEBI:30616"/>
    </ligand>
</feature>
<dbReference type="AlphaFoldDB" id="A0A255GLG8"/>
<feature type="domain" description="Carbohydrate kinase PfkB" evidence="13">
    <location>
        <begin position="1"/>
        <end position="290"/>
    </location>
</feature>
<dbReference type="EC" id="2.7.1.15" evidence="2 12"/>
<comment type="catalytic activity">
    <reaction evidence="12">
        <text>D-ribose + ATP = D-ribose 5-phosphate + ADP + H(+)</text>
        <dbReference type="Rhea" id="RHEA:13697"/>
        <dbReference type="ChEBI" id="CHEBI:15378"/>
        <dbReference type="ChEBI" id="CHEBI:30616"/>
        <dbReference type="ChEBI" id="CHEBI:47013"/>
        <dbReference type="ChEBI" id="CHEBI:78346"/>
        <dbReference type="ChEBI" id="CHEBI:456216"/>
        <dbReference type="EC" id="2.7.1.15"/>
    </reaction>
</comment>
<feature type="binding site" evidence="12">
    <location>
        <position position="242"/>
    </location>
    <ligand>
        <name>K(+)</name>
        <dbReference type="ChEBI" id="CHEBI:29103"/>
    </ligand>
</feature>
<proteinExistence type="inferred from homology"/>
<comment type="cofactor">
    <cofactor evidence="12">
        <name>Mg(2+)</name>
        <dbReference type="ChEBI" id="CHEBI:18420"/>
    </cofactor>
    <text evidence="12">Requires a divalent cation, most likely magnesium in vivo, as an electrophilic catalyst to aid phosphoryl group transfer. It is the chelate of the metal and the nucleotide that is the actual substrate.</text>
</comment>
<evidence type="ECO:0000256" key="10">
    <source>
        <dbReference type="ARBA" id="ARBA00022958"/>
    </source>
</evidence>
<dbReference type="InterPro" id="IPR002139">
    <property type="entry name" value="Ribo/fructo_kinase"/>
</dbReference>
<evidence type="ECO:0000256" key="3">
    <source>
        <dbReference type="ARBA" id="ARBA00016943"/>
    </source>
</evidence>
<dbReference type="Pfam" id="PF00294">
    <property type="entry name" value="PfkB"/>
    <property type="match status" value="1"/>
</dbReference>
<dbReference type="GO" id="GO:0005524">
    <property type="term" value="F:ATP binding"/>
    <property type="evidence" value="ECO:0007669"/>
    <property type="project" value="UniProtKB-UniRule"/>
</dbReference>
<accession>A0A4R6LTZ8</accession>
<dbReference type="GO" id="GO:0004747">
    <property type="term" value="F:ribokinase activity"/>
    <property type="evidence" value="ECO:0007669"/>
    <property type="project" value="UniProtKB-UniRule"/>
</dbReference>
<evidence type="ECO:0000256" key="1">
    <source>
        <dbReference type="ARBA" id="ARBA00005380"/>
    </source>
</evidence>
<evidence type="ECO:0000313" key="14">
    <source>
        <dbReference type="EMBL" id="OYO16687.1"/>
    </source>
</evidence>
<feature type="binding site" evidence="12">
    <location>
        <position position="283"/>
    </location>
    <ligand>
        <name>K(+)</name>
        <dbReference type="ChEBI" id="CHEBI:29103"/>
    </ligand>
</feature>
<keyword evidence="15" id="KW-1185">Reference proteome</keyword>
<feature type="binding site" evidence="12">
    <location>
        <position position="278"/>
    </location>
    <ligand>
        <name>K(+)</name>
        <dbReference type="ChEBI" id="CHEBI:29103"/>
    </ligand>
</feature>